<evidence type="ECO:0000313" key="1">
    <source>
        <dbReference type="EMBL" id="OWQ97544.1"/>
    </source>
</evidence>
<dbReference type="EMBL" id="NISK01000002">
    <property type="protein sequence ID" value="OWQ97544.1"/>
    <property type="molecule type" value="Genomic_DNA"/>
</dbReference>
<comment type="caution">
    <text evidence="1">The sequence shown here is derived from an EMBL/GenBank/DDBJ whole genome shotgun (WGS) entry which is preliminary data.</text>
</comment>
<dbReference type="OrthoDB" id="7576171at2"/>
<sequence length="109" mass="11741">MLQFRPFDAMPDIVDGIELDNPAMVARIRRAADKLSHYEISAHLANAITGAADAAHARAWEESNFGEASADAIVDAEYHDELAAAWSLVAAEHQLIGPDIYLALGGSMH</sequence>
<keyword evidence="2" id="KW-1185">Reference proteome</keyword>
<accession>A0A246JWU7</accession>
<name>A0A246JWU7_9SPHN</name>
<organism evidence="1 2">
    <name type="scientific">Sphingopyxis bauzanensis</name>
    <dbReference type="NCBI Taxonomy" id="651663"/>
    <lineage>
        <taxon>Bacteria</taxon>
        <taxon>Pseudomonadati</taxon>
        <taxon>Pseudomonadota</taxon>
        <taxon>Alphaproteobacteria</taxon>
        <taxon>Sphingomonadales</taxon>
        <taxon>Sphingomonadaceae</taxon>
        <taxon>Sphingopyxis</taxon>
    </lineage>
</organism>
<protein>
    <submittedName>
        <fullName evidence="1">Uncharacterized protein</fullName>
    </submittedName>
</protein>
<gene>
    <name evidence="1" type="ORF">CDQ92_11070</name>
</gene>
<proteinExistence type="predicted"/>
<dbReference type="AlphaFoldDB" id="A0A246JWU7"/>
<evidence type="ECO:0000313" key="2">
    <source>
        <dbReference type="Proteomes" id="UP000197361"/>
    </source>
</evidence>
<dbReference type="Proteomes" id="UP000197361">
    <property type="component" value="Unassembled WGS sequence"/>
</dbReference>
<reference evidence="1 2" key="1">
    <citation type="journal article" date="2010" name="Int. J. Syst. Evol. Microbiol.">
        <title>Sphingopyxis bauzanensis sp. nov., a psychrophilic bacterium isolated from soil.</title>
        <authorList>
            <person name="Zhang D.C."/>
            <person name="Liu H.C."/>
            <person name="Xin Y.H."/>
            <person name="Zhou Y.G."/>
            <person name="Schinner F."/>
            <person name="Margesin R."/>
        </authorList>
    </citation>
    <scope>NUCLEOTIDE SEQUENCE [LARGE SCALE GENOMIC DNA]</scope>
    <source>
        <strain evidence="1 2">DSM 22271</strain>
    </source>
</reference>
<dbReference type="RefSeq" id="WP_088441393.1">
    <property type="nucleotide sequence ID" value="NZ_BMMC01000013.1"/>
</dbReference>